<sequence length="270" mass="29398">MKTSYTTEIGFLGLVIALSLVGFSSLFTGEQTGPNGYQAAHIVTSLAWLLLLMVQLVVIRQRRFERHRAIGLSIFGAGPVVVATLTMLTVHSAAHDAIIGRADQLVVQNVMVTVEVALLVFLAFLLRRNRTVHGAMLLSTALLFMGIALFFTLISYVPGYRSEGPGMMPRFGAAAQTSAIVGSVVGLLFFLKQRRGGWPWLLTSAFFFLNGFLQMSVDRADRTMALTQSVASIGRAPAFALGFTIFAALLWLAWRANPTSRTTREIEAAL</sequence>
<keyword evidence="1" id="KW-0472">Membrane</keyword>
<dbReference type="KEGG" id="ggr:HKW67_19955"/>
<feature type="transmembrane region" description="Helical" evidence="1">
    <location>
        <begin position="9"/>
        <end position="27"/>
    </location>
</feature>
<protein>
    <submittedName>
        <fullName evidence="2">Uncharacterized protein</fullName>
    </submittedName>
</protein>
<name>A0A6M4ISK1_9BACT</name>
<keyword evidence="1" id="KW-0812">Transmembrane</keyword>
<organism evidence="2 3">
    <name type="scientific">Gemmatimonas groenlandica</name>
    <dbReference type="NCBI Taxonomy" id="2732249"/>
    <lineage>
        <taxon>Bacteria</taxon>
        <taxon>Pseudomonadati</taxon>
        <taxon>Gemmatimonadota</taxon>
        <taxon>Gemmatimonadia</taxon>
        <taxon>Gemmatimonadales</taxon>
        <taxon>Gemmatimonadaceae</taxon>
        <taxon>Gemmatimonas</taxon>
    </lineage>
</organism>
<dbReference type="RefSeq" id="WP_171227065.1">
    <property type="nucleotide sequence ID" value="NZ_CP053085.1"/>
</dbReference>
<dbReference type="EMBL" id="CP053085">
    <property type="protein sequence ID" value="QJR37630.1"/>
    <property type="molecule type" value="Genomic_DNA"/>
</dbReference>
<feature type="transmembrane region" description="Helical" evidence="1">
    <location>
        <begin position="106"/>
        <end position="125"/>
    </location>
</feature>
<gene>
    <name evidence="2" type="ORF">HKW67_19955</name>
</gene>
<feature type="transmembrane region" description="Helical" evidence="1">
    <location>
        <begin position="236"/>
        <end position="254"/>
    </location>
</feature>
<accession>A0A6M4ISK1</accession>
<evidence type="ECO:0000313" key="3">
    <source>
        <dbReference type="Proteomes" id="UP000500938"/>
    </source>
</evidence>
<keyword evidence="1" id="KW-1133">Transmembrane helix</keyword>
<feature type="transmembrane region" description="Helical" evidence="1">
    <location>
        <begin position="198"/>
        <end position="216"/>
    </location>
</feature>
<keyword evidence="3" id="KW-1185">Reference proteome</keyword>
<proteinExistence type="predicted"/>
<evidence type="ECO:0000313" key="2">
    <source>
        <dbReference type="EMBL" id="QJR37630.1"/>
    </source>
</evidence>
<feature type="transmembrane region" description="Helical" evidence="1">
    <location>
        <begin position="70"/>
        <end position="94"/>
    </location>
</feature>
<evidence type="ECO:0000256" key="1">
    <source>
        <dbReference type="SAM" id="Phobius"/>
    </source>
</evidence>
<feature type="transmembrane region" description="Helical" evidence="1">
    <location>
        <begin position="39"/>
        <end position="58"/>
    </location>
</feature>
<dbReference type="AlphaFoldDB" id="A0A6M4ISK1"/>
<feature type="transmembrane region" description="Helical" evidence="1">
    <location>
        <begin position="171"/>
        <end position="191"/>
    </location>
</feature>
<feature type="transmembrane region" description="Helical" evidence="1">
    <location>
        <begin position="137"/>
        <end position="159"/>
    </location>
</feature>
<reference evidence="2 3" key="1">
    <citation type="submission" date="2020-05" db="EMBL/GenBank/DDBJ databases">
        <title>Complete genome sequence of Gemmatimonas greenlandica TET16.</title>
        <authorList>
            <person name="Zeng Y."/>
        </authorList>
    </citation>
    <scope>NUCLEOTIDE SEQUENCE [LARGE SCALE GENOMIC DNA]</scope>
    <source>
        <strain evidence="2 3">TET16</strain>
    </source>
</reference>
<dbReference type="Proteomes" id="UP000500938">
    <property type="component" value="Chromosome"/>
</dbReference>